<sequence>MKQVLIALLMAATLPVAHAVDLAGVNVVEQSEVAGKSLQLNGAGIRKKLMFEVYVAALYTAGKSSDAAAVIKSQQPRRMQLTMLRNVEAQTLVDALVDGLKDNLSAAEFTAQTARIAEMQKILLEAKVANKGDVVTLDCLPGQGTRLILRSKVLGQIAGDDFSSALLSIWLGQKPVQEHLKLKLLGM</sequence>
<reference evidence="3 4" key="1">
    <citation type="submission" date="2020-07" db="EMBL/GenBank/DDBJ databases">
        <title>Complete genome sequence of Chitinibacter sp. 2T18.</title>
        <authorList>
            <person name="Bae J.-W."/>
            <person name="Choi J.-W."/>
        </authorList>
    </citation>
    <scope>NUCLEOTIDE SEQUENCE [LARGE SCALE GENOMIC DNA]</scope>
    <source>
        <strain evidence="3 4">2T18</strain>
    </source>
</reference>
<feature type="signal peptide" evidence="1">
    <location>
        <begin position="1"/>
        <end position="19"/>
    </location>
</feature>
<gene>
    <name evidence="3" type="ORF">HQ393_06110</name>
</gene>
<proteinExistence type="predicted"/>
<dbReference type="Proteomes" id="UP000509597">
    <property type="component" value="Chromosome"/>
</dbReference>
<keyword evidence="4" id="KW-1185">Reference proteome</keyword>
<dbReference type="PANTHER" id="PTHR47698">
    <property type="entry name" value="FATTY-ACID-BINDING PROTEIN 3, CHLOROPLASTIC"/>
    <property type="match status" value="1"/>
</dbReference>
<keyword evidence="1" id="KW-0732">Signal</keyword>
<dbReference type="RefSeq" id="WP_179357948.1">
    <property type="nucleotide sequence ID" value="NZ_CP058627.1"/>
</dbReference>
<dbReference type="Pfam" id="PF16036">
    <property type="entry name" value="Chalcone_3"/>
    <property type="match status" value="1"/>
</dbReference>
<evidence type="ECO:0000256" key="1">
    <source>
        <dbReference type="SAM" id="SignalP"/>
    </source>
</evidence>
<protein>
    <submittedName>
        <fullName evidence="3">Chalcone isomerase family protein</fullName>
    </submittedName>
</protein>
<name>A0A7H9BI37_9NEIS</name>
<dbReference type="InterPro" id="IPR016088">
    <property type="entry name" value="Chalcone_isomerase_3-sand"/>
</dbReference>
<dbReference type="InterPro" id="IPR036298">
    <property type="entry name" value="Chalcone_isomerase_sf"/>
</dbReference>
<evidence type="ECO:0000313" key="4">
    <source>
        <dbReference type="Proteomes" id="UP000509597"/>
    </source>
</evidence>
<dbReference type="PANTHER" id="PTHR47698:SF2">
    <property type="entry name" value="FATTY-ACID-BINDING PROTEIN 3, CHLOROPLASTIC"/>
    <property type="match status" value="1"/>
</dbReference>
<dbReference type="InterPro" id="IPR016087">
    <property type="entry name" value="Chalcone_isomerase"/>
</dbReference>
<dbReference type="GO" id="GO:0016872">
    <property type="term" value="F:intramolecular lyase activity"/>
    <property type="evidence" value="ECO:0007669"/>
    <property type="project" value="InterPro"/>
</dbReference>
<dbReference type="KEGG" id="chiz:HQ393_06110"/>
<dbReference type="AlphaFoldDB" id="A0A7H9BI37"/>
<dbReference type="Gene3D" id="3.50.70.10">
    <property type="match status" value="1"/>
</dbReference>
<accession>A0A7H9BI37</accession>
<dbReference type="SUPFAM" id="SSF54626">
    <property type="entry name" value="Chalcone isomerase"/>
    <property type="match status" value="1"/>
</dbReference>
<keyword evidence="3" id="KW-0413">Isomerase</keyword>
<dbReference type="EMBL" id="CP058627">
    <property type="protein sequence ID" value="QLG87868.1"/>
    <property type="molecule type" value="Genomic_DNA"/>
</dbReference>
<feature type="domain" description="Chalcone isomerase" evidence="2">
    <location>
        <begin position="19"/>
        <end position="186"/>
    </location>
</feature>
<feature type="chain" id="PRO_5028863213" evidence="1">
    <location>
        <begin position="20"/>
        <end position="187"/>
    </location>
</feature>
<evidence type="ECO:0000259" key="2">
    <source>
        <dbReference type="Pfam" id="PF16036"/>
    </source>
</evidence>
<organism evidence="3 4">
    <name type="scientific">Chitinibacter bivalviorum</name>
    <dbReference type="NCBI Taxonomy" id="2739434"/>
    <lineage>
        <taxon>Bacteria</taxon>
        <taxon>Pseudomonadati</taxon>
        <taxon>Pseudomonadota</taxon>
        <taxon>Betaproteobacteria</taxon>
        <taxon>Neisseriales</taxon>
        <taxon>Chitinibacteraceae</taxon>
        <taxon>Chitinibacter</taxon>
    </lineage>
</organism>
<evidence type="ECO:0000313" key="3">
    <source>
        <dbReference type="EMBL" id="QLG87868.1"/>
    </source>
</evidence>